<dbReference type="OrthoDB" id="3430849at2"/>
<name>A0A2T0RDK1_9ACTN</name>
<protein>
    <submittedName>
        <fullName evidence="4">Uncharacterized protein DUF4352</fullName>
    </submittedName>
</protein>
<dbReference type="InterPro" id="IPR029051">
    <property type="entry name" value="DUF4352"/>
</dbReference>
<dbReference type="RefSeq" id="WP_158277917.1">
    <property type="nucleotide sequence ID" value="NZ_PVZG01000036.1"/>
</dbReference>
<evidence type="ECO:0000256" key="1">
    <source>
        <dbReference type="ARBA" id="ARBA00022729"/>
    </source>
</evidence>
<evidence type="ECO:0000313" key="5">
    <source>
        <dbReference type="Proteomes" id="UP000239209"/>
    </source>
</evidence>
<keyword evidence="1" id="KW-0732">Signal</keyword>
<dbReference type="Pfam" id="PF11611">
    <property type="entry name" value="DUF4352"/>
    <property type="match status" value="1"/>
</dbReference>
<dbReference type="AlphaFoldDB" id="A0A2T0RDK1"/>
<keyword evidence="2" id="KW-1133">Transmembrane helix</keyword>
<feature type="transmembrane region" description="Helical" evidence="2">
    <location>
        <begin position="20"/>
        <end position="46"/>
    </location>
</feature>
<dbReference type="Proteomes" id="UP000239209">
    <property type="component" value="Unassembled WGS sequence"/>
</dbReference>
<dbReference type="Gene3D" id="2.60.40.1240">
    <property type="match status" value="1"/>
</dbReference>
<keyword evidence="2" id="KW-0812">Transmembrane</keyword>
<feature type="domain" description="DUF4352" evidence="3">
    <location>
        <begin position="71"/>
        <end position="186"/>
    </location>
</feature>
<evidence type="ECO:0000259" key="3">
    <source>
        <dbReference type="Pfam" id="PF11611"/>
    </source>
</evidence>
<dbReference type="EMBL" id="PVZG01000036">
    <property type="protein sequence ID" value="PRY19245.1"/>
    <property type="molecule type" value="Genomic_DNA"/>
</dbReference>
<proteinExistence type="predicted"/>
<evidence type="ECO:0000313" key="4">
    <source>
        <dbReference type="EMBL" id="PRY19245.1"/>
    </source>
</evidence>
<accession>A0A2T0RDK1</accession>
<organism evidence="4 5">
    <name type="scientific">Pseudosporangium ferrugineum</name>
    <dbReference type="NCBI Taxonomy" id="439699"/>
    <lineage>
        <taxon>Bacteria</taxon>
        <taxon>Bacillati</taxon>
        <taxon>Actinomycetota</taxon>
        <taxon>Actinomycetes</taxon>
        <taxon>Micromonosporales</taxon>
        <taxon>Micromonosporaceae</taxon>
        <taxon>Pseudosporangium</taxon>
    </lineage>
</organism>
<comment type="caution">
    <text evidence="4">The sequence shown here is derived from an EMBL/GenBank/DDBJ whole genome shotgun (WGS) entry which is preliminary data.</text>
</comment>
<sequence length="197" mass="21054">MSYHRARKHGPGRRDPRELWPWIAGALAVLMIMGLIGLFAVIGVIANSVSANLGWSPGRATRQEAVAGRFNEAIADGAFRFAVTGVRCGARRLGTDALGQRARGEFCLVAVTVQNIGSRAKRLDGASQTAYAADGATYPSEVGAAMYAPHGSRVLARLDPGTRVSGTLVFDVPRGTRLTSVELRESVRTRGVRIPLR</sequence>
<dbReference type="InterPro" id="IPR029050">
    <property type="entry name" value="Immunoprotect_excell_Ig-like"/>
</dbReference>
<evidence type="ECO:0000256" key="2">
    <source>
        <dbReference type="SAM" id="Phobius"/>
    </source>
</evidence>
<keyword evidence="5" id="KW-1185">Reference proteome</keyword>
<reference evidence="4 5" key="1">
    <citation type="submission" date="2018-03" db="EMBL/GenBank/DDBJ databases">
        <title>Genomic Encyclopedia of Archaeal and Bacterial Type Strains, Phase II (KMG-II): from individual species to whole genera.</title>
        <authorList>
            <person name="Goeker M."/>
        </authorList>
    </citation>
    <scope>NUCLEOTIDE SEQUENCE [LARGE SCALE GENOMIC DNA]</scope>
    <source>
        <strain evidence="4 5">DSM 45348</strain>
    </source>
</reference>
<keyword evidence="2" id="KW-0472">Membrane</keyword>
<gene>
    <name evidence="4" type="ORF">CLV70_1368</name>
</gene>